<sequence>MNLTALTTATRMAKKAYGSYADYRDRKANEAYEALIDAANSYNVKGFIDDSTQRFSTLSEKALKRIDDLKDDLHVGELEKVASEKVAHLSGVVEKKAKASKRVLRKKAKEAEKAAKKAARKDAKRSKWATFSLAAVIMAVIGGAVYFLFGLGQSRKPVRTAPPKVEDYETPDTVESLESVLVYSTETPTEGNEAAAAQDLEDDLFEALERDFAEDEKKADK</sequence>
<keyword evidence="1" id="KW-0175">Coiled coil</keyword>
<dbReference type="RefSeq" id="WP_277103251.1">
    <property type="nucleotide sequence ID" value="NZ_BAAAJS010000028.1"/>
</dbReference>
<dbReference type="Proteomes" id="UP001183619">
    <property type="component" value="Unassembled WGS sequence"/>
</dbReference>
<keyword evidence="2" id="KW-0812">Transmembrane</keyword>
<comment type="caution">
    <text evidence="3">The sequence shown here is derived from an EMBL/GenBank/DDBJ whole genome shotgun (WGS) entry which is preliminary data.</text>
</comment>
<evidence type="ECO:0000256" key="2">
    <source>
        <dbReference type="SAM" id="Phobius"/>
    </source>
</evidence>
<protein>
    <submittedName>
        <fullName evidence="3">Divalent metal cation (Fe/Co/Zn/Cd) transporter</fullName>
    </submittedName>
</protein>
<evidence type="ECO:0000256" key="1">
    <source>
        <dbReference type="SAM" id="Coils"/>
    </source>
</evidence>
<evidence type="ECO:0000313" key="4">
    <source>
        <dbReference type="Proteomes" id="UP001183619"/>
    </source>
</evidence>
<feature type="coiled-coil region" evidence="1">
    <location>
        <begin position="94"/>
        <end position="121"/>
    </location>
</feature>
<dbReference type="EMBL" id="JAVDYF010000001">
    <property type="protein sequence ID" value="MDR7354306.1"/>
    <property type="molecule type" value="Genomic_DNA"/>
</dbReference>
<name>A0ABU2B7C3_9CORY</name>
<proteinExistence type="predicted"/>
<evidence type="ECO:0000313" key="3">
    <source>
        <dbReference type="EMBL" id="MDR7354306.1"/>
    </source>
</evidence>
<gene>
    <name evidence="3" type="ORF">J2S37_000844</name>
</gene>
<keyword evidence="2" id="KW-1133">Transmembrane helix</keyword>
<keyword evidence="4" id="KW-1185">Reference proteome</keyword>
<organism evidence="3 4">
    <name type="scientific">Corynebacterium felinum</name>
    <dbReference type="NCBI Taxonomy" id="131318"/>
    <lineage>
        <taxon>Bacteria</taxon>
        <taxon>Bacillati</taxon>
        <taxon>Actinomycetota</taxon>
        <taxon>Actinomycetes</taxon>
        <taxon>Mycobacteriales</taxon>
        <taxon>Corynebacteriaceae</taxon>
        <taxon>Corynebacterium</taxon>
    </lineage>
</organism>
<keyword evidence="2" id="KW-0472">Membrane</keyword>
<accession>A0ABU2B7C3</accession>
<reference evidence="3 4" key="1">
    <citation type="submission" date="2023-07" db="EMBL/GenBank/DDBJ databases">
        <title>Sequencing the genomes of 1000 actinobacteria strains.</title>
        <authorList>
            <person name="Klenk H.-P."/>
        </authorList>
    </citation>
    <scope>NUCLEOTIDE SEQUENCE [LARGE SCALE GENOMIC DNA]</scope>
    <source>
        <strain evidence="3 4">DSM 44508</strain>
    </source>
</reference>
<feature type="transmembrane region" description="Helical" evidence="2">
    <location>
        <begin position="128"/>
        <end position="149"/>
    </location>
</feature>